<dbReference type="Ensembl" id="ENSPKIT00000004540.1">
    <property type="protein sequence ID" value="ENSPKIP00000023847.1"/>
    <property type="gene ID" value="ENSPKIG00000007299.1"/>
</dbReference>
<keyword evidence="5" id="KW-0325">Glycoprotein</keyword>
<keyword evidence="4 7" id="KW-0862">Zinc</keyword>
<dbReference type="PROSITE" id="PS51144">
    <property type="entry name" value="ALPHA_CA_2"/>
    <property type="match status" value="1"/>
</dbReference>
<evidence type="ECO:0000259" key="8">
    <source>
        <dbReference type="PROSITE" id="PS51144"/>
    </source>
</evidence>
<dbReference type="GO" id="GO:0004089">
    <property type="term" value="F:carbonate dehydratase activity"/>
    <property type="evidence" value="ECO:0007669"/>
    <property type="project" value="UniProtKB-UniRule"/>
</dbReference>
<evidence type="ECO:0000256" key="5">
    <source>
        <dbReference type="ARBA" id="ARBA00023180"/>
    </source>
</evidence>
<evidence type="ECO:0000256" key="6">
    <source>
        <dbReference type="ARBA" id="ARBA00023239"/>
    </source>
</evidence>
<keyword evidence="7" id="KW-0732">Signal</keyword>
<keyword evidence="6 7" id="KW-0456">Lyase</keyword>
<evidence type="ECO:0000256" key="7">
    <source>
        <dbReference type="RuleBase" id="RU367011"/>
    </source>
</evidence>
<feature type="chain" id="PRO_5025094831" description="Carbonic anhydrase" evidence="7">
    <location>
        <begin position="21"/>
        <end position="418"/>
    </location>
</feature>
<proteinExistence type="inferred from homology"/>
<comment type="function">
    <text evidence="7">Reversible hydration of carbon dioxide.</text>
</comment>
<comment type="catalytic activity">
    <reaction evidence="7">
        <text>hydrogencarbonate + H(+) = CO2 + H2O</text>
        <dbReference type="Rhea" id="RHEA:10748"/>
        <dbReference type="ChEBI" id="CHEBI:15377"/>
        <dbReference type="ChEBI" id="CHEBI:15378"/>
        <dbReference type="ChEBI" id="CHEBI:16526"/>
        <dbReference type="ChEBI" id="CHEBI:17544"/>
        <dbReference type="EC" id="4.2.1.1"/>
    </reaction>
</comment>
<dbReference type="GO" id="GO:0005886">
    <property type="term" value="C:plasma membrane"/>
    <property type="evidence" value="ECO:0007669"/>
    <property type="project" value="TreeGrafter"/>
</dbReference>
<dbReference type="PROSITE" id="PS00162">
    <property type="entry name" value="ALPHA_CA_1"/>
    <property type="match status" value="1"/>
</dbReference>
<feature type="signal peptide" evidence="7">
    <location>
        <begin position="1"/>
        <end position="20"/>
    </location>
</feature>
<accession>A0A3B3RZF0</accession>
<dbReference type="Gene3D" id="3.10.200.10">
    <property type="entry name" value="Alpha carbonic anhydrase"/>
    <property type="match status" value="1"/>
</dbReference>
<comment type="similarity">
    <text evidence="1 7">Belongs to the alpha-carbonic anhydrase family.</text>
</comment>
<dbReference type="GO" id="GO:0008270">
    <property type="term" value="F:zinc ion binding"/>
    <property type="evidence" value="ECO:0007669"/>
    <property type="project" value="UniProtKB-UniRule"/>
</dbReference>
<keyword evidence="3 7" id="KW-0479">Metal-binding</keyword>
<dbReference type="InterPro" id="IPR001148">
    <property type="entry name" value="CA_dom"/>
</dbReference>
<protein>
    <recommendedName>
        <fullName evidence="2 7">Carbonic anhydrase</fullName>
        <ecNumber evidence="2 7">4.2.1.1</ecNumber>
    </recommendedName>
</protein>
<dbReference type="InterPro" id="IPR036398">
    <property type="entry name" value="CA_dom_sf"/>
</dbReference>
<dbReference type="AlphaFoldDB" id="A0A3B3RZF0"/>
<evidence type="ECO:0000256" key="2">
    <source>
        <dbReference type="ARBA" id="ARBA00012925"/>
    </source>
</evidence>
<dbReference type="InterPro" id="IPR018338">
    <property type="entry name" value="Carbonic_anhydrase_a-class_CS"/>
</dbReference>
<evidence type="ECO:0000313" key="9">
    <source>
        <dbReference type="Ensembl" id="ENSPKIP00000023847.1"/>
    </source>
</evidence>
<reference evidence="9" key="2">
    <citation type="submission" date="2025-09" db="UniProtKB">
        <authorList>
            <consortium name="Ensembl"/>
        </authorList>
    </citation>
    <scope>IDENTIFICATION</scope>
</reference>
<name>A0A3B3RZF0_9TELE</name>
<dbReference type="PANTHER" id="PTHR18952:SF19">
    <property type="entry name" value="CARBONIC ANHYDRASE 12"/>
    <property type="match status" value="1"/>
</dbReference>
<evidence type="ECO:0000313" key="10">
    <source>
        <dbReference type="Proteomes" id="UP000261540"/>
    </source>
</evidence>
<dbReference type="Pfam" id="PF00194">
    <property type="entry name" value="Carb_anhydrase"/>
    <property type="match status" value="1"/>
</dbReference>
<dbReference type="STRING" id="1676925.ENSPKIP00000023847"/>
<evidence type="ECO:0000256" key="3">
    <source>
        <dbReference type="ARBA" id="ARBA00022723"/>
    </source>
</evidence>
<dbReference type="PANTHER" id="PTHR18952">
    <property type="entry name" value="CARBONIC ANHYDRASE"/>
    <property type="match status" value="1"/>
</dbReference>
<dbReference type="SMART" id="SM01057">
    <property type="entry name" value="Carb_anhydrase"/>
    <property type="match status" value="1"/>
</dbReference>
<sequence>MAVTSIILNLVLLSITYSEGAKWTYKGPDGETNWSKNYPYCGGVFQSPIDFEPELLRYDHSLTQIELLHYNLSDKELLTLVNNGHSVQLSLPSRMSLSGLSHRYSAAQLHLHWGSQSLPAGSEHTINGKRFPAEMHVVHFNSDKYPNVSVAADRADGLAVLGVLIEVGRFNPAFDRFLTYIDGIKYKNQTVKIPAFNIRELLPDQLDEFYRYDGSLTTPPCYPSVLWTVFRTPISISHTQFLGLATTVYSSTVGDDSPVTLSGNYRRTQNPGDRTVLVNFQEGDGMQGVDTATSPLRRRQAIQKLLASSLAKATHKEAPQIQPRISHTLDSSKKWENWENKHILGQSTLKENLPKLKAGSLLLKLWNSRITGLSEESLCYSTVEKRTMLELKKAHLKNRLAEALREVVFPALNLGSYL</sequence>
<feature type="domain" description="Alpha-carbonic anhydrase" evidence="8">
    <location>
        <begin position="21"/>
        <end position="280"/>
    </location>
</feature>
<dbReference type="EC" id="4.2.1.1" evidence="2 7"/>
<keyword evidence="10" id="KW-1185">Reference proteome</keyword>
<reference evidence="9" key="1">
    <citation type="submission" date="2025-08" db="UniProtKB">
        <authorList>
            <consortium name="Ensembl"/>
        </authorList>
    </citation>
    <scope>IDENTIFICATION</scope>
</reference>
<evidence type="ECO:0000256" key="1">
    <source>
        <dbReference type="ARBA" id="ARBA00010718"/>
    </source>
</evidence>
<dbReference type="GeneTree" id="ENSGT00940000159282"/>
<comment type="cofactor">
    <cofactor evidence="7">
        <name>Zn(2+)</name>
        <dbReference type="ChEBI" id="CHEBI:29105"/>
    </cofactor>
</comment>
<dbReference type="Proteomes" id="UP000261540">
    <property type="component" value="Unplaced"/>
</dbReference>
<dbReference type="InterPro" id="IPR023561">
    <property type="entry name" value="Carbonic_anhydrase_a-class"/>
</dbReference>
<dbReference type="FunFam" id="3.10.200.10:FF:000003">
    <property type="entry name" value="Carbonic anhydrase 12"/>
    <property type="match status" value="1"/>
</dbReference>
<organism evidence="9 10">
    <name type="scientific">Paramormyrops kingsleyae</name>
    <dbReference type="NCBI Taxonomy" id="1676925"/>
    <lineage>
        <taxon>Eukaryota</taxon>
        <taxon>Metazoa</taxon>
        <taxon>Chordata</taxon>
        <taxon>Craniata</taxon>
        <taxon>Vertebrata</taxon>
        <taxon>Euteleostomi</taxon>
        <taxon>Actinopterygii</taxon>
        <taxon>Neopterygii</taxon>
        <taxon>Teleostei</taxon>
        <taxon>Osteoglossocephala</taxon>
        <taxon>Osteoglossomorpha</taxon>
        <taxon>Osteoglossiformes</taxon>
        <taxon>Mormyridae</taxon>
        <taxon>Paramormyrops</taxon>
    </lineage>
</organism>
<evidence type="ECO:0000256" key="4">
    <source>
        <dbReference type="ARBA" id="ARBA00022833"/>
    </source>
</evidence>
<dbReference type="SUPFAM" id="SSF51069">
    <property type="entry name" value="Carbonic anhydrase"/>
    <property type="match status" value="1"/>
</dbReference>